<sequence>MSNFSPSKLNLPKLHSWRFHLILSIHQFGAINGFTSEIYELLHKTNVKQPYHNTNKRHINVQMQATVVIRASSNYYGQGAFFDVCIEMDKSEENDYLTDDGLCYAKVLLILRVTSPKLNQKLELALVHCEYLYFLKLIAY</sequence>
<protein>
    <submittedName>
        <fullName evidence="1">Uncharacterized protein</fullName>
    </submittedName>
</protein>
<dbReference type="Proteomes" id="UP000266673">
    <property type="component" value="Unassembled WGS sequence"/>
</dbReference>
<keyword evidence="2" id="KW-1185">Reference proteome</keyword>
<comment type="caution">
    <text evidence="1">The sequence shown here is derived from an EMBL/GenBank/DDBJ whole genome shotgun (WGS) entry which is preliminary data.</text>
</comment>
<evidence type="ECO:0000313" key="2">
    <source>
        <dbReference type="Proteomes" id="UP000266673"/>
    </source>
</evidence>
<organism evidence="1 2">
    <name type="scientific">Gigaspora rosea</name>
    <dbReference type="NCBI Taxonomy" id="44941"/>
    <lineage>
        <taxon>Eukaryota</taxon>
        <taxon>Fungi</taxon>
        <taxon>Fungi incertae sedis</taxon>
        <taxon>Mucoromycota</taxon>
        <taxon>Glomeromycotina</taxon>
        <taxon>Glomeromycetes</taxon>
        <taxon>Diversisporales</taxon>
        <taxon>Gigasporaceae</taxon>
        <taxon>Gigaspora</taxon>
    </lineage>
</organism>
<dbReference type="AlphaFoldDB" id="A0A397U507"/>
<dbReference type="OrthoDB" id="2441208at2759"/>
<evidence type="ECO:0000313" key="1">
    <source>
        <dbReference type="EMBL" id="RIB05294.1"/>
    </source>
</evidence>
<dbReference type="EMBL" id="QKWP01002010">
    <property type="protein sequence ID" value="RIB05294.1"/>
    <property type="molecule type" value="Genomic_DNA"/>
</dbReference>
<name>A0A397U507_9GLOM</name>
<gene>
    <name evidence="1" type="ORF">C2G38_2047708</name>
</gene>
<accession>A0A397U507</accession>
<reference evidence="1 2" key="1">
    <citation type="submission" date="2018-06" db="EMBL/GenBank/DDBJ databases">
        <title>Comparative genomics reveals the genomic features of Rhizophagus irregularis, R. cerebriforme, R. diaphanum and Gigaspora rosea, and their symbiotic lifestyle signature.</title>
        <authorList>
            <person name="Morin E."/>
            <person name="San Clemente H."/>
            <person name="Chen E.C.H."/>
            <person name="De La Providencia I."/>
            <person name="Hainaut M."/>
            <person name="Kuo A."/>
            <person name="Kohler A."/>
            <person name="Murat C."/>
            <person name="Tang N."/>
            <person name="Roy S."/>
            <person name="Loubradou J."/>
            <person name="Henrissat B."/>
            <person name="Grigoriev I.V."/>
            <person name="Corradi N."/>
            <person name="Roux C."/>
            <person name="Martin F.M."/>
        </authorList>
    </citation>
    <scope>NUCLEOTIDE SEQUENCE [LARGE SCALE GENOMIC DNA]</scope>
    <source>
        <strain evidence="1 2">DAOM 194757</strain>
    </source>
</reference>
<proteinExistence type="predicted"/>